<dbReference type="Proteomes" id="UP000007264">
    <property type="component" value="Unassembled WGS sequence"/>
</dbReference>
<dbReference type="KEGG" id="csl:COCSUDRAFT_58516"/>
<dbReference type="RefSeq" id="XP_005644331.1">
    <property type="nucleotide sequence ID" value="XM_005644274.1"/>
</dbReference>
<name>I0YN18_COCSC</name>
<dbReference type="AlphaFoldDB" id="I0YN18"/>
<gene>
    <name evidence="4" type="ORF">COCSUDRAFT_58516</name>
</gene>
<dbReference type="eggNOG" id="KOG4373">
    <property type="taxonomic scope" value="Eukaryota"/>
</dbReference>
<evidence type="ECO:0000313" key="4">
    <source>
        <dbReference type="EMBL" id="EIE19787.1"/>
    </source>
</evidence>
<dbReference type="GeneID" id="17037759"/>
<feature type="domain" description="3'-5' exonuclease" evidence="3">
    <location>
        <begin position="1"/>
        <end position="174"/>
    </location>
</feature>
<dbReference type="CDD" id="cd06141">
    <property type="entry name" value="WRN_exo"/>
    <property type="match status" value="1"/>
</dbReference>
<dbReference type="EMBL" id="AGSI01000018">
    <property type="protein sequence ID" value="EIE19787.1"/>
    <property type="molecule type" value="Genomic_DNA"/>
</dbReference>
<keyword evidence="2" id="KW-0378">Hydrolase</keyword>
<dbReference type="InterPro" id="IPR036397">
    <property type="entry name" value="RNaseH_sf"/>
</dbReference>
<dbReference type="GO" id="GO:0003676">
    <property type="term" value="F:nucleic acid binding"/>
    <property type="evidence" value="ECO:0007669"/>
    <property type="project" value="InterPro"/>
</dbReference>
<reference evidence="4 5" key="1">
    <citation type="journal article" date="2012" name="Genome Biol.">
        <title>The genome of the polar eukaryotic microalga coccomyxa subellipsoidea reveals traits of cold adaptation.</title>
        <authorList>
            <person name="Blanc G."/>
            <person name="Agarkova I."/>
            <person name="Grimwood J."/>
            <person name="Kuo A."/>
            <person name="Brueggeman A."/>
            <person name="Dunigan D."/>
            <person name="Gurnon J."/>
            <person name="Ladunga I."/>
            <person name="Lindquist E."/>
            <person name="Lucas S."/>
            <person name="Pangilinan J."/>
            <person name="Proschold T."/>
            <person name="Salamov A."/>
            <person name="Schmutz J."/>
            <person name="Weeks D."/>
            <person name="Yamada T."/>
            <person name="Claverie J.M."/>
            <person name="Grigoriev I."/>
            <person name="Van Etten J."/>
            <person name="Lomsadze A."/>
            <person name="Borodovsky M."/>
        </authorList>
    </citation>
    <scope>NUCLEOTIDE SEQUENCE [LARGE SCALE GENOMIC DNA]</scope>
    <source>
        <strain evidence="4 5">C-169</strain>
    </source>
</reference>
<dbReference type="PANTHER" id="PTHR13620">
    <property type="entry name" value="3-5 EXONUCLEASE"/>
    <property type="match status" value="1"/>
</dbReference>
<sequence>MVETSQELPAALQALRTSMQDALVAIDLEWRPDFGAGQSRVALMQLATSSCAVLIRTCRLKHQLPPVLAEFLRDPTIVLCGFGWDGSDENKMQASFRMGRASFPHFIDLQRVSVAMGYHRYGLGSLTARVLGFELPKSRRVSMSNWEARRLTQGQVVYAALDALITGQIFRALRMWHSSTSACSTCLSPIGSLVQSSTLT</sequence>
<dbReference type="GO" id="GO:0006139">
    <property type="term" value="P:nucleobase-containing compound metabolic process"/>
    <property type="evidence" value="ECO:0007669"/>
    <property type="project" value="InterPro"/>
</dbReference>
<dbReference type="PANTHER" id="PTHR13620:SF104">
    <property type="entry name" value="EXONUCLEASE 3'-5' DOMAIN-CONTAINING PROTEIN 2"/>
    <property type="match status" value="1"/>
</dbReference>
<evidence type="ECO:0000313" key="5">
    <source>
        <dbReference type="Proteomes" id="UP000007264"/>
    </source>
</evidence>
<dbReference type="GO" id="GO:0005737">
    <property type="term" value="C:cytoplasm"/>
    <property type="evidence" value="ECO:0007669"/>
    <property type="project" value="TreeGrafter"/>
</dbReference>
<comment type="caution">
    <text evidence="4">The sequence shown here is derived from an EMBL/GenBank/DDBJ whole genome shotgun (WGS) entry which is preliminary data.</text>
</comment>
<dbReference type="Pfam" id="PF01612">
    <property type="entry name" value="DNA_pol_A_exo1"/>
    <property type="match status" value="1"/>
</dbReference>
<dbReference type="InterPro" id="IPR002562">
    <property type="entry name" value="3'-5'_exonuclease_dom"/>
</dbReference>
<dbReference type="OrthoDB" id="1920326at2759"/>
<protein>
    <submittedName>
        <fullName evidence="4">Ribonuclease H-like protein</fullName>
    </submittedName>
</protein>
<keyword evidence="5" id="KW-1185">Reference proteome</keyword>
<accession>I0YN18</accession>
<dbReference type="InterPro" id="IPR012337">
    <property type="entry name" value="RNaseH-like_sf"/>
</dbReference>
<dbReference type="STRING" id="574566.I0YN18"/>
<dbReference type="GO" id="GO:0008408">
    <property type="term" value="F:3'-5' exonuclease activity"/>
    <property type="evidence" value="ECO:0007669"/>
    <property type="project" value="InterPro"/>
</dbReference>
<proteinExistence type="predicted"/>
<dbReference type="SUPFAM" id="SSF53098">
    <property type="entry name" value="Ribonuclease H-like"/>
    <property type="match status" value="1"/>
</dbReference>
<dbReference type="GO" id="GO:0005634">
    <property type="term" value="C:nucleus"/>
    <property type="evidence" value="ECO:0007669"/>
    <property type="project" value="TreeGrafter"/>
</dbReference>
<evidence type="ECO:0000259" key="3">
    <source>
        <dbReference type="Pfam" id="PF01612"/>
    </source>
</evidence>
<evidence type="ECO:0000256" key="1">
    <source>
        <dbReference type="ARBA" id="ARBA00022722"/>
    </source>
</evidence>
<evidence type="ECO:0000256" key="2">
    <source>
        <dbReference type="ARBA" id="ARBA00022801"/>
    </source>
</evidence>
<organism evidence="4 5">
    <name type="scientific">Coccomyxa subellipsoidea (strain C-169)</name>
    <name type="common">Green microalga</name>
    <dbReference type="NCBI Taxonomy" id="574566"/>
    <lineage>
        <taxon>Eukaryota</taxon>
        <taxon>Viridiplantae</taxon>
        <taxon>Chlorophyta</taxon>
        <taxon>core chlorophytes</taxon>
        <taxon>Trebouxiophyceae</taxon>
        <taxon>Trebouxiophyceae incertae sedis</taxon>
        <taxon>Coccomyxaceae</taxon>
        <taxon>Coccomyxa</taxon>
        <taxon>Coccomyxa subellipsoidea</taxon>
    </lineage>
</organism>
<keyword evidence="1" id="KW-0540">Nuclease</keyword>
<dbReference type="Gene3D" id="3.30.420.10">
    <property type="entry name" value="Ribonuclease H-like superfamily/Ribonuclease H"/>
    <property type="match status" value="1"/>
</dbReference>
<dbReference type="InterPro" id="IPR051132">
    <property type="entry name" value="3-5_Exonuclease_domain"/>
</dbReference>